<dbReference type="KEGG" id="mcha:111012807"/>
<organism evidence="1 2">
    <name type="scientific">Momordica charantia</name>
    <name type="common">Bitter gourd</name>
    <name type="synonym">Balsam pear</name>
    <dbReference type="NCBI Taxonomy" id="3673"/>
    <lineage>
        <taxon>Eukaryota</taxon>
        <taxon>Viridiplantae</taxon>
        <taxon>Streptophyta</taxon>
        <taxon>Embryophyta</taxon>
        <taxon>Tracheophyta</taxon>
        <taxon>Spermatophyta</taxon>
        <taxon>Magnoliopsida</taxon>
        <taxon>eudicotyledons</taxon>
        <taxon>Gunneridae</taxon>
        <taxon>Pentapetalae</taxon>
        <taxon>rosids</taxon>
        <taxon>fabids</taxon>
        <taxon>Cucurbitales</taxon>
        <taxon>Cucurbitaceae</taxon>
        <taxon>Momordiceae</taxon>
        <taxon>Momordica</taxon>
    </lineage>
</organism>
<dbReference type="Proteomes" id="UP000504603">
    <property type="component" value="Unplaced"/>
</dbReference>
<accession>A0A6J1CMF6</accession>
<dbReference type="AlphaFoldDB" id="A0A6J1CMF6"/>
<name>A0A6J1CMF6_MOMCH</name>
<dbReference type="GeneID" id="111012807"/>
<keyword evidence="1" id="KW-1185">Reference proteome</keyword>
<dbReference type="RefSeq" id="XP_022142769.1">
    <property type="nucleotide sequence ID" value="XM_022287077.1"/>
</dbReference>
<evidence type="ECO:0000313" key="2">
    <source>
        <dbReference type="RefSeq" id="XP_022142769.1"/>
    </source>
</evidence>
<evidence type="ECO:0000313" key="1">
    <source>
        <dbReference type="Proteomes" id="UP000504603"/>
    </source>
</evidence>
<gene>
    <name evidence="2" type="primary">LOC111012807</name>
</gene>
<sequence>MDVKNAFLNGNLHEEAYMSHPPGVAHRPESLNYELSGCFVMKNLGMLRYFLGIVVACSPKGYLLSQSNYIADLFDRVHLNGNKIVDTAFDLNAQYSASDGLPFLDYIPVHIVLFFWESLVYLTMTHSYIVHVVHVVSDQVITAPTMIYWTAFLRILNYL</sequence>
<dbReference type="OrthoDB" id="2012657at2759"/>
<proteinExistence type="predicted"/>
<reference evidence="2" key="1">
    <citation type="submission" date="2025-08" db="UniProtKB">
        <authorList>
            <consortium name="RefSeq"/>
        </authorList>
    </citation>
    <scope>IDENTIFICATION</scope>
    <source>
        <strain evidence="2">OHB3-1</strain>
    </source>
</reference>
<protein>
    <submittedName>
        <fullName evidence="2">Uncharacterized protein LOC111012807</fullName>
    </submittedName>
</protein>